<reference evidence="2 3" key="1">
    <citation type="submission" date="2021-02" db="EMBL/GenBank/DDBJ databases">
        <authorList>
            <person name="Vanwijnsberghe S."/>
        </authorList>
    </citation>
    <scope>NUCLEOTIDE SEQUENCE [LARGE SCALE GENOMIC DNA]</scope>
    <source>
        <strain evidence="2 3">LMG 31837</strain>
    </source>
</reference>
<accession>A0ABM8RR74</accession>
<sequence>MASNTHGIAPIEMVWPSTRVPFRFFRSLRTSPVTTQQIPTVSRKSLTLLQLLGLIGAAGLIAAIVLNQFV</sequence>
<comment type="caution">
    <text evidence="2">The sequence shown here is derived from an EMBL/GenBank/DDBJ whole genome shotgun (WGS) entry which is preliminary data.</text>
</comment>
<evidence type="ECO:0000256" key="1">
    <source>
        <dbReference type="SAM" id="Phobius"/>
    </source>
</evidence>
<keyword evidence="1" id="KW-1133">Transmembrane helix</keyword>
<keyword evidence="1" id="KW-0812">Transmembrane</keyword>
<dbReference type="EMBL" id="CAJNBK010000009">
    <property type="protein sequence ID" value="CAE6767033.1"/>
    <property type="molecule type" value="Genomic_DNA"/>
</dbReference>
<name>A0ABM8RR74_9BURK</name>
<proteinExistence type="predicted"/>
<feature type="transmembrane region" description="Helical" evidence="1">
    <location>
        <begin position="46"/>
        <end position="66"/>
    </location>
</feature>
<dbReference type="Proteomes" id="UP000672526">
    <property type="component" value="Unassembled WGS sequence"/>
</dbReference>
<keyword evidence="1" id="KW-0472">Membrane</keyword>
<gene>
    <name evidence="2" type="ORF">R69888_03687</name>
</gene>
<evidence type="ECO:0000313" key="3">
    <source>
        <dbReference type="Proteomes" id="UP000672526"/>
    </source>
</evidence>
<evidence type="ECO:0000313" key="2">
    <source>
        <dbReference type="EMBL" id="CAE6767033.1"/>
    </source>
</evidence>
<organism evidence="2 3">
    <name type="scientific">Paraburkholderia haematera</name>
    <dbReference type="NCBI Taxonomy" id="2793077"/>
    <lineage>
        <taxon>Bacteria</taxon>
        <taxon>Pseudomonadati</taxon>
        <taxon>Pseudomonadota</taxon>
        <taxon>Betaproteobacteria</taxon>
        <taxon>Burkholderiales</taxon>
        <taxon>Burkholderiaceae</taxon>
        <taxon>Paraburkholderia</taxon>
    </lineage>
</organism>
<keyword evidence="3" id="KW-1185">Reference proteome</keyword>
<protein>
    <submittedName>
        <fullName evidence="2">Uncharacterized protein</fullName>
    </submittedName>
</protein>